<accession>A0A1T4VMK1</accession>
<sequence length="150" mass="17929">MLKDAFSEVYMKFKLHFYQKAFERLKEREASLTTVETFCMEIIYALGKPTVAEFSRVANISSPNAAYKINNLVKKGYIRKVRSDVDKRECYLEVTEKYLEYYNISNSYLTEVMERMEKRFTKEELKFVKRVLEVMSEELMPEVDLSHKRD</sequence>
<dbReference type="Proteomes" id="UP000190814">
    <property type="component" value="Unassembled WGS sequence"/>
</dbReference>
<gene>
    <name evidence="5" type="ORF">SAMN02745111_01189</name>
</gene>
<dbReference type="SUPFAM" id="SSF46785">
    <property type="entry name" value="Winged helix' DNA-binding domain"/>
    <property type="match status" value="1"/>
</dbReference>
<evidence type="ECO:0000256" key="1">
    <source>
        <dbReference type="ARBA" id="ARBA00023015"/>
    </source>
</evidence>
<dbReference type="AlphaFoldDB" id="A0A1T4VMK1"/>
<evidence type="ECO:0000259" key="4">
    <source>
        <dbReference type="PROSITE" id="PS50995"/>
    </source>
</evidence>
<dbReference type="PANTHER" id="PTHR42756:SF1">
    <property type="entry name" value="TRANSCRIPTIONAL REPRESSOR OF EMRAB OPERON"/>
    <property type="match status" value="1"/>
</dbReference>
<dbReference type="GO" id="GO:0003677">
    <property type="term" value="F:DNA binding"/>
    <property type="evidence" value="ECO:0007669"/>
    <property type="project" value="UniProtKB-KW"/>
</dbReference>
<reference evidence="5 6" key="1">
    <citation type="submission" date="2017-02" db="EMBL/GenBank/DDBJ databases">
        <authorList>
            <person name="Peterson S.W."/>
        </authorList>
    </citation>
    <scope>NUCLEOTIDE SEQUENCE [LARGE SCALE GENOMIC DNA]</scope>
    <source>
        <strain evidence="5 6">ATCC 35992</strain>
    </source>
</reference>
<dbReference type="InterPro" id="IPR000835">
    <property type="entry name" value="HTH_MarR-typ"/>
</dbReference>
<dbReference type="OrthoDB" id="2323705at2"/>
<keyword evidence="1" id="KW-0805">Transcription regulation</keyword>
<dbReference type="InterPro" id="IPR036390">
    <property type="entry name" value="WH_DNA-bd_sf"/>
</dbReference>
<dbReference type="EMBL" id="FUXZ01000006">
    <property type="protein sequence ID" value="SKA65751.1"/>
    <property type="molecule type" value="Genomic_DNA"/>
</dbReference>
<organism evidence="5 6">
    <name type="scientific">Eubacterium uniforme</name>
    <dbReference type="NCBI Taxonomy" id="39495"/>
    <lineage>
        <taxon>Bacteria</taxon>
        <taxon>Bacillati</taxon>
        <taxon>Bacillota</taxon>
        <taxon>Clostridia</taxon>
        <taxon>Eubacteriales</taxon>
        <taxon>Eubacteriaceae</taxon>
        <taxon>Eubacterium</taxon>
    </lineage>
</organism>
<dbReference type="RefSeq" id="WP_078766057.1">
    <property type="nucleotide sequence ID" value="NZ_FUXZ01000006.1"/>
</dbReference>
<protein>
    <submittedName>
        <fullName evidence="5">DNA-binding transcriptional regulator, MarR family</fullName>
    </submittedName>
</protein>
<dbReference type="PROSITE" id="PS50995">
    <property type="entry name" value="HTH_MARR_2"/>
    <property type="match status" value="1"/>
</dbReference>
<dbReference type="PANTHER" id="PTHR42756">
    <property type="entry name" value="TRANSCRIPTIONAL REGULATOR, MARR"/>
    <property type="match status" value="1"/>
</dbReference>
<evidence type="ECO:0000256" key="3">
    <source>
        <dbReference type="ARBA" id="ARBA00023163"/>
    </source>
</evidence>
<evidence type="ECO:0000313" key="5">
    <source>
        <dbReference type="EMBL" id="SKA65751.1"/>
    </source>
</evidence>
<evidence type="ECO:0000256" key="2">
    <source>
        <dbReference type="ARBA" id="ARBA00023125"/>
    </source>
</evidence>
<dbReference type="Gene3D" id="1.10.10.10">
    <property type="entry name" value="Winged helix-like DNA-binding domain superfamily/Winged helix DNA-binding domain"/>
    <property type="match status" value="1"/>
</dbReference>
<name>A0A1T4VMK1_9FIRM</name>
<keyword evidence="3" id="KW-0804">Transcription</keyword>
<dbReference type="Pfam" id="PF01047">
    <property type="entry name" value="MarR"/>
    <property type="match status" value="1"/>
</dbReference>
<keyword evidence="2 5" id="KW-0238">DNA-binding</keyword>
<dbReference type="SMART" id="SM00347">
    <property type="entry name" value="HTH_MARR"/>
    <property type="match status" value="1"/>
</dbReference>
<dbReference type="STRING" id="39495.SAMN02745111_01189"/>
<proteinExistence type="predicted"/>
<dbReference type="InterPro" id="IPR036388">
    <property type="entry name" value="WH-like_DNA-bd_sf"/>
</dbReference>
<keyword evidence="6" id="KW-1185">Reference proteome</keyword>
<evidence type="ECO:0000313" key="6">
    <source>
        <dbReference type="Proteomes" id="UP000190814"/>
    </source>
</evidence>
<dbReference type="GO" id="GO:0003700">
    <property type="term" value="F:DNA-binding transcription factor activity"/>
    <property type="evidence" value="ECO:0007669"/>
    <property type="project" value="InterPro"/>
</dbReference>
<feature type="domain" description="HTH marR-type" evidence="4">
    <location>
        <begin position="1"/>
        <end position="137"/>
    </location>
</feature>